<dbReference type="NCBIfam" id="TIGR01181">
    <property type="entry name" value="dTDP_gluc_dehyt"/>
    <property type="match status" value="1"/>
</dbReference>
<dbReference type="GO" id="GO:0009225">
    <property type="term" value="P:nucleotide-sugar metabolic process"/>
    <property type="evidence" value="ECO:0007669"/>
    <property type="project" value="InterPro"/>
</dbReference>
<evidence type="ECO:0000313" key="11">
    <source>
        <dbReference type="Proteomes" id="UP000002221"/>
    </source>
</evidence>
<protein>
    <recommendedName>
        <fullName evidence="4 7">dTDP-glucose 4,6-dehydratase</fullName>
        <ecNumber evidence="4 7">4.2.1.46</ecNumber>
    </recommendedName>
</protein>
<dbReference type="Proteomes" id="UP000002221">
    <property type="component" value="Chromosome"/>
</dbReference>
<comment type="cofactor">
    <cofactor evidence="2 7">
        <name>NAD(+)</name>
        <dbReference type="ChEBI" id="CHEBI:57540"/>
    </cofactor>
</comment>
<dbReference type="EC" id="4.2.1.46" evidence="4 7"/>
<evidence type="ECO:0000256" key="5">
    <source>
        <dbReference type="ARBA" id="ARBA00023027"/>
    </source>
</evidence>
<dbReference type="FunFam" id="3.40.50.720:FF:000304">
    <property type="entry name" value="UDP-glucose 4,6-dehydratase"/>
    <property type="match status" value="1"/>
</dbReference>
<evidence type="ECO:0000256" key="4">
    <source>
        <dbReference type="ARBA" id="ARBA00011990"/>
    </source>
</evidence>
<accession>D0MID1</accession>
<organism evidence="10 11">
    <name type="scientific">Rhodothermus marinus (strain ATCC 43812 / DSM 4252 / R-10)</name>
    <name type="common">Rhodothermus obamensis</name>
    <dbReference type="NCBI Taxonomy" id="518766"/>
    <lineage>
        <taxon>Bacteria</taxon>
        <taxon>Pseudomonadati</taxon>
        <taxon>Rhodothermota</taxon>
        <taxon>Rhodothermia</taxon>
        <taxon>Rhodothermales</taxon>
        <taxon>Rhodothermaceae</taxon>
        <taxon>Rhodothermus</taxon>
    </lineage>
</organism>
<keyword evidence="8" id="KW-0472">Membrane</keyword>
<evidence type="ECO:0000259" key="9">
    <source>
        <dbReference type="Pfam" id="PF16363"/>
    </source>
</evidence>
<keyword evidence="8" id="KW-1133">Transmembrane helix</keyword>
<evidence type="ECO:0000256" key="3">
    <source>
        <dbReference type="ARBA" id="ARBA00008178"/>
    </source>
</evidence>
<dbReference type="PANTHER" id="PTHR43000">
    <property type="entry name" value="DTDP-D-GLUCOSE 4,6-DEHYDRATASE-RELATED"/>
    <property type="match status" value="1"/>
</dbReference>
<dbReference type="eggNOG" id="COG1088">
    <property type="taxonomic scope" value="Bacteria"/>
</dbReference>
<dbReference type="Gene3D" id="3.40.50.720">
    <property type="entry name" value="NAD(P)-binding Rossmann-like Domain"/>
    <property type="match status" value="1"/>
</dbReference>
<dbReference type="STRING" id="518766.Rmar_1350"/>
<dbReference type="InterPro" id="IPR036291">
    <property type="entry name" value="NAD(P)-bd_dom_sf"/>
</dbReference>
<keyword evidence="11" id="KW-1185">Reference proteome</keyword>
<keyword evidence="6 7" id="KW-0456">Lyase</keyword>
<dbReference type="GO" id="GO:0008460">
    <property type="term" value="F:dTDP-glucose 4,6-dehydratase activity"/>
    <property type="evidence" value="ECO:0007669"/>
    <property type="project" value="UniProtKB-EC"/>
</dbReference>
<dbReference type="EMBL" id="CP001807">
    <property type="protein sequence ID" value="ACY48239.1"/>
    <property type="molecule type" value="Genomic_DNA"/>
</dbReference>
<comment type="catalytic activity">
    <reaction evidence="1 7">
        <text>dTDP-alpha-D-glucose = dTDP-4-dehydro-6-deoxy-alpha-D-glucose + H2O</text>
        <dbReference type="Rhea" id="RHEA:17221"/>
        <dbReference type="ChEBI" id="CHEBI:15377"/>
        <dbReference type="ChEBI" id="CHEBI:57477"/>
        <dbReference type="ChEBI" id="CHEBI:57649"/>
        <dbReference type="EC" id="4.2.1.46"/>
    </reaction>
</comment>
<dbReference type="HOGENOM" id="CLU_007383_1_14_10"/>
<gene>
    <name evidence="10" type="ordered locus">Rmar_1350</name>
</gene>
<feature type="transmembrane region" description="Helical" evidence="8">
    <location>
        <begin position="12"/>
        <end position="33"/>
    </location>
</feature>
<dbReference type="RefSeq" id="WP_012843850.1">
    <property type="nucleotide sequence ID" value="NC_013501.1"/>
</dbReference>
<dbReference type="OrthoDB" id="9801785at2"/>
<sequence>MSKQTPPVIHRPEVVLVTGGAGFIGSNFLLYMVPRYPEVQFINLDSLTYAGNLLNLRDIEDAPNYRFVRGDVADAPLVERLFREHGITTVVHFAAESHVDRSIMTPLSFVLTNTVGTVTLLEAARKAWGDHADPERFRFYHISTDEVFGSLGPEGYFTESTPYNPRSPYAASKAASDHFVRAYWHTYGLPVVISNCSNNYGPYQFPEKLIPLVILNALENRPIPIYGKGENVRDWLYVRDHCTAIERILLSGQTGQTYLVSAGCERKNLELVQQLLDLIDEELGRPVGQSRRLITFVKDRPGHDFRYALDASRLREELGWAPAYTLEEGLRETVRWYLTHRDWLEAVADASYRAYYEKQYALR</sequence>
<keyword evidence="5" id="KW-0520">NAD</keyword>
<reference evidence="10 11" key="1">
    <citation type="journal article" date="2009" name="Stand. Genomic Sci.">
        <title>Complete genome sequence of Rhodothermus marinus type strain (R-10).</title>
        <authorList>
            <person name="Nolan M."/>
            <person name="Tindall B.J."/>
            <person name="Pomrenke H."/>
            <person name="Lapidus A."/>
            <person name="Copeland A."/>
            <person name="Glavina Del Rio T."/>
            <person name="Lucas S."/>
            <person name="Chen F."/>
            <person name="Tice H."/>
            <person name="Cheng J.F."/>
            <person name="Saunders E."/>
            <person name="Han C."/>
            <person name="Bruce D."/>
            <person name="Goodwin L."/>
            <person name="Chain P."/>
            <person name="Pitluck S."/>
            <person name="Ovchinikova G."/>
            <person name="Pati A."/>
            <person name="Ivanova N."/>
            <person name="Mavromatis K."/>
            <person name="Chen A."/>
            <person name="Palaniappan K."/>
            <person name="Land M."/>
            <person name="Hauser L."/>
            <person name="Chang Y.J."/>
            <person name="Jeffries C.D."/>
            <person name="Brettin T."/>
            <person name="Goker M."/>
            <person name="Bristow J."/>
            <person name="Eisen J.A."/>
            <person name="Markowitz V."/>
            <person name="Hugenholtz P."/>
            <person name="Kyrpides N.C."/>
            <person name="Klenk H.P."/>
            <person name="Detter J.C."/>
        </authorList>
    </citation>
    <scope>NUCLEOTIDE SEQUENCE [LARGE SCALE GENOMIC DNA]</scope>
    <source>
        <strain evidence="11">ATCC 43812 / DSM 4252 / R-10</strain>
    </source>
</reference>
<dbReference type="SUPFAM" id="SSF51735">
    <property type="entry name" value="NAD(P)-binding Rossmann-fold domains"/>
    <property type="match status" value="1"/>
</dbReference>
<name>D0MID1_RHOM4</name>
<dbReference type="Pfam" id="PF16363">
    <property type="entry name" value="GDP_Man_Dehyd"/>
    <property type="match status" value="1"/>
</dbReference>
<feature type="domain" description="NAD(P)-binding" evidence="9">
    <location>
        <begin position="16"/>
        <end position="333"/>
    </location>
</feature>
<dbReference type="AlphaFoldDB" id="D0MID1"/>
<dbReference type="InterPro" id="IPR005888">
    <property type="entry name" value="dTDP_Gluc_deHydtase"/>
</dbReference>
<proteinExistence type="inferred from homology"/>
<comment type="similarity">
    <text evidence="3 7">Belongs to the NAD(P)-dependent epimerase/dehydratase family. dTDP-glucose dehydratase subfamily.</text>
</comment>
<evidence type="ECO:0000313" key="10">
    <source>
        <dbReference type="EMBL" id="ACY48239.1"/>
    </source>
</evidence>
<keyword evidence="8" id="KW-0812">Transmembrane</keyword>
<dbReference type="CDD" id="cd05246">
    <property type="entry name" value="dTDP_GD_SDR_e"/>
    <property type="match status" value="1"/>
</dbReference>
<evidence type="ECO:0000256" key="2">
    <source>
        <dbReference type="ARBA" id="ARBA00001911"/>
    </source>
</evidence>
<evidence type="ECO:0000256" key="7">
    <source>
        <dbReference type="RuleBase" id="RU004473"/>
    </source>
</evidence>
<dbReference type="Gene3D" id="3.90.25.10">
    <property type="entry name" value="UDP-galactose 4-epimerase, domain 1"/>
    <property type="match status" value="1"/>
</dbReference>
<evidence type="ECO:0000256" key="8">
    <source>
        <dbReference type="SAM" id="Phobius"/>
    </source>
</evidence>
<dbReference type="InterPro" id="IPR016040">
    <property type="entry name" value="NAD(P)-bd_dom"/>
</dbReference>
<evidence type="ECO:0000256" key="6">
    <source>
        <dbReference type="ARBA" id="ARBA00023239"/>
    </source>
</evidence>
<dbReference type="KEGG" id="rmr:Rmar_1350"/>
<evidence type="ECO:0000256" key="1">
    <source>
        <dbReference type="ARBA" id="ARBA00001539"/>
    </source>
</evidence>